<accession>A0A699I425</accession>
<feature type="region of interest" description="Disordered" evidence="1">
    <location>
        <begin position="138"/>
        <end position="255"/>
    </location>
</feature>
<protein>
    <submittedName>
        <fullName evidence="2">Uncharacterized protein</fullName>
    </submittedName>
</protein>
<dbReference type="AlphaFoldDB" id="A0A699I425"/>
<comment type="caution">
    <text evidence="2">The sequence shown here is derived from an EMBL/GenBank/DDBJ whole genome shotgun (WGS) entry which is preliminary data.</text>
</comment>
<feature type="compositionally biased region" description="Low complexity" evidence="1">
    <location>
        <begin position="549"/>
        <end position="576"/>
    </location>
</feature>
<gene>
    <name evidence="2" type="ORF">Tci_487281</name>
</gene>
<sequence>MDTKKHIIDLESFRDILHICPRVPGQLFVDPPFEEEILAFIRFLRHSAAIRTLTNVIINKLYQPWRSFAALINKCLTGKSSGYDSLRLSQAQILIKLVSRYQNAQQFGAMLPIELTNDEIRNSKAYKEYYAIAKGEATPKPKASVRKTRSSSDTSITPPTATASPRPKASAKEEELSWNSTDDEGDDNEGKDGDDDEEDEGNDGKEGNGNDDDDEIDADEEGGDDEQESDEETKEEESFDPTHKPLKTVKTKAMGKGLQGTLEVEDTHVTLTPVKPDGQQESSSVSSQFVTSMLYLTLDVGIESIFETTSRTNVQTPTSVTPLPITTLTMTSSTIATTTPTSQAPTLPTTILSEIIQNLPSFALLFRFDDRLRSFEQNFSEVMQTNQFAGAVFAIPRIVQQYIDKRMNKAVQVAVQLQSDWLREEAQRENDEFLRTAMNEQLEAEVLTRSSHSSRTSHVVAADLSKIELKKILIEKMEGNKSIQRSDEQKNLYKALVNDYESDKIILDTYGETVTLKRRRDDDEDKDEEPSVGLDRGSKRCREGKEPKSASTPSKTATKSAGRSTTGSRSRQALASESAFAEELVQTTSQLEEPSHLKFEIGADDQPIIQSFQHLEWFSRPQKPLSPDRDWNKTLLAVHGSIQPWISELTKLADTYSSFNELINTPLDFSNFIMNWLRVDTLTSELLAGPTYDLMKGSCKSMIELEYHLEEVYKATTDQLDWVNHEGQPYPYNLLQPLLLIPDNRGRRVIPFAHFIDNDLEYLWGGASSWKYSTSVTKTKTADYGHIKWIKDLFYGFAVNRESARDVYSKRRIIAITKLKIVEWHSYKNLDWIMVRRDDDKLYKFKEGNYKRLRIQYIEDMLLLLVQGNLTNLTVEERFAFNVSLQMFTRSIVIQRRVEDLQLGVESYQKRLNLTKPDTYRPDLKHKEAYTAYSNP</sequence>
<feature type="compositionally biased region" description="Acidic residues" evidence="1">
    <location>
        <begin position="181"/>
        <end position="201"/>
    </location>
</feature>
<reference evidence="2" key="1">
    <citation type="journal article" date="2019" name="Sci. Rep.">
        <title>Draft genome of Tanacetum cinerariifolium, the natural source of mosquito coil.</title>
        <authorList>
            <person name="Yamashiro T."/>
            <person name="Shiraishi A."/>
            <person name="Satake H."/>
            <person name="Nakayama K."/>
        </authorList>
    </citation>
    <scope>NUCLEOTIDE SEQUENCE</scope>
</reference>
<organism evidence="2">
    <name type="scientific">Tanacetum cinerariifolium</name>
    <name type="common">Dalmatian daisy</name>
    <name type="synonym">Chrysanthemum cinerariifolium</name>
    <dbReference type="NCBI Taxonomy" id="118510"/>
    <lineage>
        <taxon>Eukaryota</taxon>
        <taxon>Viridiplantae</taxon>
        <taxon>Streptophyta</taxon>
        <taxon>Embryophyta</taxon>
        <taxon>Tracheophyta</taxon>
        <taxon>Spermatophyta</taxon>
        <taxon>Magnoliopsida</taxon>
        <taxon>eudicotyledons</taxon>
        <taxon>Gunneridae</taxon>
        <taxon>Pentapetalae</taxon>
        <taxon>asterids</taxon>
        <taxon>campanulids</taxon>
        <taxon>Asterales</taxon>
        <taxon>Asteraceae</taxon>
        <taxon>Asteroideae</taxon>
        <taxon>Anthemideae</taxon>
        <taxon>Anthemidinae</taxon>
        <taxon>Tanacetum</taxon>
    </lineage>
</organism>
<proteinExistence type="predicted"/>
<name>A0A699I425_TANCI</name>
<evidence type="ECO:0000256" key="1">
    <source>
        <dbReference type="SAM" id="MobiDB-lite"/>
    </source>
</evidence>
<feature type="compositionally biased region" description="Acidic residues" evidence="1">
    <location>
        <begin position="209"/>
        <end position="239"/>
    </location>
</feature>
<feature type="region of interest" description="Disordered" evidence="1">
    <location>
        <begin position="518"/>
        <end position="576"/>
    </location>
</feature>
<feature type="compositionally biased region" description="Basic and acidic residues" evidence="1">
    <location>
        <begin position="536"/>
        <end position="548"/>
    </location>
</feature>
<evidence type="ECO:0000313" key="2">
    <source>
        <dbReference type="EMBL" id="GEZ15308.1"/>
    </source>
</evidence>
<feature type="compositionally biased region" description="Low complexity" evidence="1">
    <location>
        <begin position="151"/>
        <end position="168"/>
    </location>
</feature>
<dbReference type="EMBL" id="BKCJ010246431">
    <property type="protein sequence ID" value="GEZ15308.1"/>
    <property type="molecule type" value="Genomic_DNA"/>
</dbReference>